<dbReference type="Proteomes" id="UP000805614">
    <property type="component" value="Unassembled WGS sequence"/>
</dbReference>
<feature type="region of interest" description="Disordered" evidence="1">
    <location>
        <begin position="150"/>
        <end position="182"/>
    </location>
</feature>
<keyword evidence="2" id="KW-0472">Membrane</keyword>
<evidence type="ECO:0000313" key="3">
    <source>
        <dbReference type="EMBL" id="MBC6470220.1"/>
    </source>
</evidence>
<gene>
    <name evidence="3" type="ORF">HKK74_32725</name>
</gene>
<sequence length="404" mass="42861">MMSSEREPDRAQAVAVDFQPVKFTSSWREEALARICELRALTGSLRFREGLDAEAAKLLTDAETELAHAHQAAQRRRIGGALTGAAVQRVHAHLDAAEVLVLRAAPLGYVRGQTAALVVYIRRHLLPSDPRCQSAEKVLEAEGIGVRATDVPAGGDATPRTAVGTRRGRGSAAAAPAGARQMSPVDRERLVAAVQGSMAEARNEQMRVRSFRNLLLIFAGVLLVLATGVCVIGVAAPEKLPVCFHPVQVAQSQAQTRRIVCPTRESALPAQADVDDVVADTVDPWDVPLIEFLGLLAAAVATATALRKVRGTSTPYSLPAALALLKLPLGALTALLGLILMRGNFVPGLSALDSSAQIIGWAVVFGYAQQAFTQVVDRKAQDLLEDVGGAEQREKPAAAAPQRQ</sequence>
<accession>A0ABR7LZN2</accession>
<organism evidence="3 4">
    <name type="scientific">Actinomadura alba</name>
    <dbReference type="NCBI Taxonomy" id="406431"/>
    <lineage>
        <taxon>Bacteria</taxon>
        <taxon>Bacillati</taxon>
        <taxon>Actinomycetota</taxon>
        <taxon>Actinomycetes</taxon>
        <taxon>Streptosporangiales</taxon>
        <taxon>Thermomonosporaceae</taxon>
        <taxon>Actinomadura</taxon>
    </lineage>
</organism>
<proteinExistence type="predicted"/>
<name>A0ABR7LZN2_9ACTN</name>
<keyword evidence="2" id="KW-0812">Transmembrane</keyword>
<evidence type="ECO:0000313" key="4">
    <source>
        <dbReference type="Proteomes" id="UP000805614"/>
    </source>
</evidence>
<reference evidence="3 4" key="1">
    <citation type="submission" date="2020-06" db="EMBL/GenBank/DDBJ databases">
        <title>Actinomadura xiongansis sp. nov., isolated from soil of Baiyangdian.</title>
        <authorList>
            <person name="Zhang X."/>
        </authorList>
    </citation>
    <scope>NUCLEOTIDE SEQUENCE [LARGE SCALE GENOMIC DNA]</scope>
    <source>
        <strain evidence="3 4">HBUM206468</strain>
    </source>
</reference>
<feature type="transmembrane region" description="Helical" evidence="2">
    <location>
        <begin position="318"/>
        <end position="339"/>
    </location>
</feature>
<evidence type="ECO:0000256" key="2">
    <source>
        <dbReference type="SAM" id="Phobius"/>
    </source>
</evidence>
<comment type="caution">
    <text evidence="3">The sequence shown here is derived from an EMBL/GenBank/DDBJ whole genome shotgun (WGS) entry which is preliminary data.</text>
</comment>
<feature type="transmembrane region" description="Helical" evidence="2">
    <location>
        <begin position="287"/>
        <end position="306"/>
    </location>
</feature>
<keyword evidence="2" id="KW-1133">Transmembrane helix</keyword>
<feature type="compositionally biased region" description="Low complexity" evidence="1">
    <location>
        <begin position="157"/>
        <end position="180"/>
    </location>
</feature>
<keyword evidence="4" id="KW-1185">Reference proteome</keyword>
<feature type="transmembrane region" description="Helical" evidence="2">
    <location>
        <begin position="214"/>
        <end position="236"/>
    </location>
</feature>
<evidence type="ECO:0000256" key="1">
    <source>
        <dbReference type="SAM" id="MobiDB-lite"/>
    </source>
</evidence>
<dbReference type="EMBL" id="JABVEC010000038">
    <property type="protein sequence ID" value="MBC6470220.1"/>
    <property type="molecule type" value="Genomic_DNA"/>
</dbReference>
<protein>
    <recommendedName>
        <fullName evidence="5">Integral membrane protein</fullName>
    </recommendedName>
</protein>
<evidence type="ECO:0008006" key="5">
    <source>
        <dbReference type="Google" id="ProtNLM"/>
    </source>
</evidence>